<name>A0A7R9AGB2_9CRUS</name>
<proteinExistence type="predicted"/>
<gene>
    <name evidence="1" type="ORF">DSTB1V02_LOCUS13320</name>
</gene>
<dbReference type="EMBL" id="CAJPEV010006124">
    <property type="protein sequence ID" value="CAG0903858.1"/>
    <property type="molecule type" value="Genomic_DNA"/>
</dbReference>
<dbReference type="EMBL" id="LR905641">
    <property type="protein sequence ID" value="CAD7253572.1"/>
    <property type="molecule type" value="Genomic_DNA"/>
</dbReference>
<protein>
    <submittedName>
        <fullName evidence="1">Uncharacterized protein</fullName>
    </submittedName>
</protein>
<evidence type="ECO:0000313" key="1">
    <source>
        <dbReference type="EMBL" id="CAD7253572.1"/>
    </source>
</evidence>
<keyword evidence="2" id="KW-1185">Reference proteome</keyword>
<dbReference type="AlphaFoldDB" id="A0A7R9AGB2"/>
<evidence type="ECO:0000313" key="2">
    <source>
        <dbReference type="Proteomes" id="UP000677054"/>
    </source>
</evidence>
<dbReference type="Proteomes" id="UP000677054">
    <property type="component" value="Unassembled WGS sequence"/>
</dbReference>
<accession>A0A7R9AGB2</accession>
<reference evidence="1" key="1">
    <citation type="submission" date="2020-11" db="EMBL/GenBank/DDBJ databases">
        <authorList>
            <person name="Tran Van P."/>
        </authorList>
    </citation>
    <scope>NUCLEOTIDE SEQUENCE</scope>
</reference>
<organism evidence="1">
    <name type="scientific">Darwinula stevensoni</name>
    <dbReference type="NCBI Taxonomy" id="69355"/>
    <lineage>
        <taxon>Eukaryota</taxon>
        <taxon>Metazoa</taxon>
        <taxon>Ecdysozoa</taxon>
        <taxon>Arthropoda</taxon>
        <taxon>Crustacea</taxon>
        <taxon>Oligostraca</taxon>
        <taxon>Ostracoda</taxon>
        <taxon>Podocopa</taxon>
        <taxon>Podocopida</taxon>
        <taxon>Darwinulocopina</taxon>
        <taxon>Darwinuloidea</taxon>
        <taxon>Darwinulidae</taxon>
        <taxon>Darwinula</taxon>
    </lineage>
</organism>
<sequence length="99" mass="11895">MAFNLPRFFKGHKDPLGFRFRKFREETQMHVRMHAEEGWVPNEEDCQYPKEHLGTALGFLCIQDIPGLEDFKILVAPDWERARLEEVKKYISHYFPRMP</sequence>